<dbReference type="PROSITE" id="PS00622">
    <property type="entry name" value="HTH_LUXR_1"/>
    <property type="match status" value="1"/>
</dbReference>
<dbReference type="PROSITE" id="PS50043">
    <property type="entry name" value="HTH_LUXR_2"/>
    <property type="match status" value="1"/>
</dbReference>
<dbReference type="CDD" id="cd06170">
    <property type="entry name" value="LuxR_C_like"/>
    <property type="match status" value="1"/>
</dbReference>
<dbReference type="GO" id="GO:0006355">
    <property type="term" value="P:regulation of DNA-templated transcription"/>
    <property type="evidence" value="ECO:0007669"/>
    <property type="project" value="InterPro"/>
</dbReference>
<name>A0A1E5L243_9FIRM</name>
<keyword evidence="4" id="KW-0804">Transcription</keyword>
<evidence type="ECO:0000259" key="6">
    <source>
        <dbReference type="PROSITE" id="PS50043"/>
    </source>
</evidence>
<keyword evidence="1 5" id="KW-0597">Phosphoprotein</keyword>
<dbReference type="PANTHER" id="PTHR43214:SF37">
    <property type="entry name" value="TRANSCRIPTIONAL REGULATORY PROTEIN YDFI"/>
    <property type="match status" value="1"/>
</dbReference>
<comment type="caution">
    <text evidence="8">The sequence shown here is derived from an EMBL/GenBank/DDBJ whole genome shotgun (WGS) entry which is preliminary data.</text>
</comment>
<dbReference type="InterPro" id="IPR039420">
    <property type="entry name" value="WalR-like"/>
</dbReference>
<keyword evidence="2" id="KW-0805">Transcription regulation</keyword>
<dbReference type="PROSITE" id="PS50110">
    <property type="entry name" value="RESPONSE_REGULATORY"/>
    <property type="match status" value="1"/>
</dbReference>
<evidence type="ECO:0000259" key="7">
    <source>
        <dbReference type="PROSITE" id="PS50110"/>
    </source>
</evidence>
<dbReference type="Gene3D" id="3.40.50.2300">
    <property type="match status" value="1"/>
</dbReference>
<evidence type="ECO:0000256" key="2">
    <source>
        <dbReference type="ARBA" id="ARBA00023015"/>
    </source>
</evidence>
<organism evidence="8 9">
    <name type="scientific">Desulfuribacillus stibiiarsenatis</name>
    <dbReference type="NCBI Taxonomy" id="1390249"/>
    <lineage>
        <taxon>Bacteria</taxon>
        <taxon>Bacillati</taxon>
        <taxon>Bacillota</taxon>
        <taxon>Desulfuribacillia</taxon>
        <taxon>Desulfuribacillales</taxon>
        <taxon>Desulfuribacillaceae</taxon>
        <taxon>Desulfuribacillus</taxon>
    </lineage>
</organism>
<evidence type="ECO:0000256" key="5">
    <source>
        <dbReference type="PROSITE-ProRule" id="PRU00169"/>
    </source>
</evidence>
<sequence length="210" mass="23394">MTAKILLVDDHELVRLGLKTLIEKESDLVVVGEAADGNEAIQKYMELRPDITLMDIRMPNKNGIEACREIRDQCNAAKVLMVTSHADDDAMFSSIMAGAVGYIKKEIGSNELVSSIRKALDGSPLIDPVTTQKLIEKVKQNTLHEQLTEQEREILSLIGEGKTNKEIALVLCLGEKTVRNYVSNIFSKLNFTNRSQAAVYAVRKNMFDNI</sequence>
<dbReference type="PRINTS" id="PR00038">
    <property type="entry name" value="HTHLUXR"/>
</dbReference>
<dbReference type="SUPFAM" id="SSF46894">
    <property type="entry name" value="C-terminal effector domain of the bipartite response regulators"/>
    <property type="match status" value="1"/>
</dbReference>
<evidence type="ECO:0000313" key="8">
    <source>
        <dbReference type="EMBL" id="OEH84190.1"/>
    </source>
</evidence>
<dbReference type="GO" id="GO:0000160">
    <property type="term" value="P:phosphorelay signal transduction system"/>
    <property type="evidence" value="ECO:0007669"/>
    <property type="project" value="InterPro"/>
</dbReference>
<dbReference type="STRING" id="1390249.BHU72_12360"/>
<accession>A0A1E5L243</accession>
<proteinExistence type="predicted"/>
<reference evidence="8 9" key="1">
    <citation type="submission" date="2016-09" db="EMBL/GenBank/DDBJ databases">
        <title>Desulfuribacillus arsenicus sp. nov., an obligately anaerobic, dissimilatory arsenic- and antimonate-reducing bacterium isolated from anoxic sediments.</title>
        <authorList>
            <person name="Abin C.A."/>
            <person name="Hollibaugh J.T."/>
        </authorList>
    </citation>
    <scope>NUCLEOTIDE SEQUENCE [LARGE SCALE GENOMIC DNA]</scope>
    <source>
        <strain evidence="8 9">MLFW-2</strain>
    </source>
</reference>
<dbReference type="PANTHER" id="PTHR43214">
    <property type="entry name" value="TWO-COMPONENT RESPONSE REGULATOR"/>
    <property type="match status" value="1"/>
</dbReference>
<feature type="modified residue" description="4-aspartylphosphate" evidence="5">
    <location>
        <position position="55"/>
    </location>
</feature>
<dbReference type="GO" id="GO:0003677">
    <property type="term" value="F:DNA binding"/>
    <property type="evidence" value="ECO:0007669"/>
    <property type="project" value="UniProtKB-KW"/>
</dbReference>
<evidence type="ECO:0000256" key="4">
    <source>
        <dbReference type="ARBA" id="ARBA00023163"/>
    </source>
</evidence>
<dbReference type="SUPFAM" id="SSF52172">
    <property type="entry name" value="CheY-like"/>
    <property type="match status" value="1"/>
</dbReference>
<evidence type="ECO:0000256" key="1">
    <source>
        <dbReference type="ARBA" id="ARBA00022553"/>
    </source>
</evidence>
<dbReference type="EMBL" id="MJAT01000040">
    <property type="protein sequence ID" value="OEH84190.1"/>
    <property type="molecule type" value="Genomic_DNA"/>
</dbReference>
<feature type="domain" description="HTH luxR-type" evidence="6">
    <location>
        <begin position="140"/>
        <end position="205"/>
    </location>
</feature>
<dbReference type="Proteomes" id="UP000095255">
    <property type="component" value="Unassembled WGS sequence"/>
</dbReference>
<dbReference type="InterPro" id="IPR001789">
    <property type="entry name" value="Sig_transdc_resp-reg_receiver"/>
</dbReference>
<dbReference type="Pfam" id="PF00196">
    <property type="entry name" value="GerE"/>
    <property type="match status" value="1"/>
</dbReference>
<dbReference type="InterPro" id="IPR016032">
    <property type="entry name" value="Sig_transdc_resp-reg_C-effctor"/>
</dbReference>
<evidence type="ECO:0000313" key="9">
    <source>
        <dbReference type="Proteomes" id="UP000095255"/>
    </source>
</evidence>
<dbReference type="AlphaFoldDB" id="A0A1E5L243"/>
<dbReference type="CDD" id="cd17535">
    <property type="entry name" value="REC_NarL-like"/>
    <property type="match status" value="1"/>
</dbReference>
<keyword evidence="3 8" id="KW-0238">DNA-binding</keyword>
<dbReference type="RefSeq" id="WP_069703427.1">
    <property type="nucleotide sequence ID" value="NZ_MJAT01000040.1"/>
</dbReference>
<gene>
    <name evidence="8" type="ORF">BHU72_12360</name>
</gene>
<dbReference type="InterPro" id="IPR011006">
    <property type="entry name" value="CheY-like_superfamily"/>
</dbReference>
<keyword evidence="9" id="KW-1185">Reference proteome</keyword>
<feature type="domain" description="Response regulatory" evidence="7">
    <location>
        <begin position="4"/>
        <end position="120"/>
    </location>
</feature>
<dbReference type="SMART" id="SM00448">
    <property type="entry name" value="REC"/>
    <property type="match status" value="1"/>
</dbReference>
<dbReference type="Pfam" id="PF00072">
    <property type="entry name" value="Response_reg"/>
    <property type="match status" value="1"/>
</dbReference>
<protein>
    <submittedName>
        <fullName evidence="8">DNA-binding response regulator</fullName>
    </submittedName>
</protein>
<dbReference type="OrthoDB" id="9780153at2"/>
<evidence type="ECO:0000256" key="3">
    <source>
        <dbReference type="ARBA" id="ARBA00023125"/>
    </source>
</evidence>
<dbReference type="InterPro" id="IPR058245">
    <property type="entry name" value="NreC/VraR/RcsB-like_REC"/>
</dbReference>
<dbReference type="InterPro" id="IPR000792">
    <property type="entry name" value="Tscrpt_reg_LuxR_C"/>
</dbReference>
<dbReference type="SMART" id="SM00421">
    <property type="entry name" value="HTH_LUXR"/>
    <property type="match status" value="1"/>
</dbReference>